<dbReference type="InterPro" id="IPR003660">
    <property type="entry name" value="HAMP_dom"/>
</dbReference>
<evidence type="ECO:0000256" key="4">
    <source>
        <dbReference type="ARBA" id="ARBA00012438"/>
    </source>
</evidence>
<dbReference type="SMART" id="SM00304">
    <property type="entry name" value="HAMP"/>
    <property type="match status" value="1"/>
</dbReference>
<comment type="caution">
    <text evidence="27">The sequence shown here is derived from an EMBL/GenBank/DDBJ whole genome shotgun (WGS) entry which is preliminary data.</text>
</comment>
<feature type="region of interest" description="Disordered" evidence="22">
    <location>
        <begin position="740"/>
        <end position="762"/>
    </location>
</feature>
<keyword evidence="13 23" id="KW-1133">Transmembrane helix</keyword>
<dbReference type="Pfam" id="PF02518">
    <property type="entry name" value="HATPase_c"/>
    <property type="match status" value="1"/>
</dbReference>
<dbReference type="GO" id="GO:0005524">
    <property type="term" value="F:ATP binding"/>
    <property type="evidence" value="ECO:0007669"/>
    <property type="project" value="UniProtKB-KW"/>
</dbReference>
<dbReference type="CDD" id="cd12912">
    <property type="entry name" value="PDC2_MCP_like"/>
    <property type="match status" value="1"/>
</dbReference>
<dbReference type="SMART" id="SM00387">
    <property type="entry name" value="HATPase_c"/>
    <property type="match status" value="1"/>
</dbReference>
<evidence type="ECO:0000256" key="11">
    <source>
        <dbReference type="ARBA" id="ARBA00022777"/>
    </source>
</evidence>
<dbReference type="Gene3D" id="3.30.450.20">
    <property type="entry name" value="PAS domain"/>
    <property type="match status" value="2"/>
</dbReference>
<evidence type="ECO:0000256" key="22">
    <source>
        <dbReference type="SAM" id="MobiDB-lite"/>
    </source>
</evidence>
<dbReference type="OrthoDB" id="9809348at2"/>
<dbReference type="PROSITE" id="PS50110">
    <property type="entry name" value="RESPONSE_REGULATORY"/>
    <property type="match status" value="2"/>
</dbReference>
<keyword evidence="7 20" id="KW-0597">Phosphoprotein</keyword>
<dbReference type="Gene3D" id="3.30.565.10">
    <property type="entry name" value="Histidine kinase-like ATPase, C-terminal domain"/>
    <property type="match status" value="1"/>
</dbReference>
<dbReference type="Gene3D" id="1.10.287.130">
    <property type="match status" value="1"/>
</dbReference>
<comment type="similarity">
    <text evidence="3">In the N-terminal section; belongs to the phytochrome family.</text>
</comment>
<evidence type="ECO:0000313" key="28">
    <source>
        <dbReference type="Proteomes" id="UP000430670"/>
    </source>
</evidence>
<dbReference type="AlphaFoldDB" id="A0A6I3SKT7"/>
<evidence type="ECO:0000259" key="24">
    <source>
        <dbReference type="PROSITE" id="PS50109"/>
    </source>
</evidence>
<protein>
    <recommendedName>
        <fullName evidence="19">Circadian input-output histidine kinase CikA</fullName>
        <ecNumber evidence="4">2.7.13.3</ecNumber>
    </recommendedName>
    <alternativeName>
        <fullName evidence="18">Sensory/regulatory protein RpfC</fullName>
    </alternativeName>
    <alternativeName>
        <fullName evidence="5">Stage 0 sporulation protein A homolog</fullName>
    </alternativeName>
</protein>
<keyword evidence="9 23" id="KW-0812">Transmembrane</keyword>
<evidence type="ECO:0000256" key="3">
    <source>
        <dbReference type="ARBA" id="ARBA00006402"/>
    </source>
</evidence>
<evidence type="ECO:0000256" key="18">
    <source>
        <dbReference type="ARBA" id="ARBA00068150"/>
    </source>
</evidence>
<evidence type="ECO:0000256" key="17">
    <source>
        <dbReference type="ARBA" id="ARBA00064003"/>
    </source>
</evidence>
<keyword evidence="11" id="KW-0418">Kinase</keyword>
<evidence type="ECO:0000256" key="13">
    <source>
        <dbReference type="ARBA" id="ARBA00022989"/>
    </source>
</evidence>
<dbReference type="FunFam" id="1.10.287.130:FF:000002">
    <property type="entry name" value="Two-component osmosensing histidine kinase"/>
    <property type="match status" value="1"/>
</dbReference>
<dbReference type="CDD" id="cd06225">
    <property type="entry name" value="HAMP"/>
    <property type="match status" value="1"/>
</dbReference>
<dbReference type="CDD" id="cd17546">
    <property type="entry name" value="REC_hyHK_CKI1_RcsC-like"/>
    <property type="match status" value="1"/>
</dbReference>
<name>A0A6I3SKT7_HELMO</name>
<dbReference type="PANTHER" id="PTHR45339">
    <property type="entry name" value="HYBRID SIGNAL TRANSDUCTION HISTIDINE KINASE J"/>
    <property type="match status" value="1"/>
</dbReference>
<keyword evidence="15 23" id="KW-0472">Membrane</keyword>
<reference evidence="27 28" key="1">
    <citation type="submission" date="2019-11" db="EMBL/GenBank/DDBJ databases">
        <title>Whole-genome sequence of a the green, strictly anaerobic photosynthetic bacterium Heliobacillus mobilis DSM 6151.</title>
        <authorList>
            <person name="Kyndt J.A."/>
            <person name="Meyer T.E."/>
        </authorList>
    </citation>
    <scope>NUCLEOTIDE SEQUENCE [LARGE SCALE GENOMIC DNA]</scope>
    <source>
        <strain evidence="27 28">DSM 6151</strain>
    </source>
</reference>
<dbReference type="InterPro" id="IPR003661">
    <property type="entry name" value="HisK_dim/P_dom"/>
</dbReference>
<dbReference type="Proteomes" id="UP000430670">
    <property type="component" value="Unassembled WGS sequence"/>
</dbReference>
<dbReference type="SUPFAM" id="SSF55874">
    <property type="entry name" value="ATPase domain of HSP90 chaperone/DNA topoisomerase II/histidine kinase"/>
    <property type="match status" value="1"/>
</dbReference>
<keyword evidence="12" id="KW-0067">ATP-binding</keyword>
<keyword evidence="8" id="KW-0808">Transferase</keyword>
<dbReference type="Pfam" id="PF00512">
    <property type="entry name" value="HisKA"/>
    <property type="match status" value="1"/>
</dbReference>
<dbReference type="InterPro" id="IPR001789">
    <property type="entry name" value="Sig_transdc_resp-reg_receiver"/>
</dbReference>
<feature type="coiled-coil region" evidence="21">
    <location>
        <begin position="371"/>
        <end position="418"/>
    </location>
</feature>
<dbReference type="PANTHER" id="PTHR45339:SF1">
    <property type="entry name" value="HYBRID SIGNAL TRANSDUCTION HISTIDINE KINASE J"/>
    <property type="match status" value="1"/>
</dbReference>
<evidence type="ECO:0000256" key="5">
    <source>
        <dbReference type="ARBA" id="ARBA00018672"/>
    </source>
</evidence>
<comment type="subunit">
    <text evidence="17">At low DSF concentrations, interacts with RpfF.</text>
</comment>
<evidence type="ECO:0000256" key="8">
    <source>
        <dbReference type="ARBA" id="ARBA00022679"/>
    </source>
</evidence>
<evidence type="ECO:0000256" key="19">
    <source>
        <dbReference type="ARBA" id="ARBA00074306"/>
    </source>
</evidence>
<feature type="modified residue" description="4-aspartylphosphate" evidence="20">
    <location>
        <position position="922"/>
    </location>
</feature>
<feature type="domain" description="HAMP" evidence="26">
    <location>
        <begin position="325"/>
        <end position="379"/>
    </location>
</feature>
<gene>
    <name evidence="27" type="ORF">GJ688_10440</name>
</gene>
<keyword evidence="6" id="KW-1003">Cell membrane</keyword>
<comment type="catalytic activity">
    <reaction evidence="1">
        <text>ATP + protein L-histidine = ADP + protein N-phospho-L-histidine.</text>
        <dbReference type="EC" id="2.7.13.3"/>
    </reaction>
</comment>
<dbReference type="GO" id="GO:0000155">
    <property type="term" value="F:phosphorelay sensor kinase activity"/>
    <property type="evidence" value="ECO:0007669"/>
    <property type="project" value="InterPro"/>
</dbReference>
<feature type="transmembrane region" description="Helical" evidence="23">
    <location>
        <begin position="301"/>
        <end position="321"/>
    </location>
</feature>
<dbReference type="PRINTS" id="PR00344">
    <property type="entry name" value="BCTRLSENSOR"/>
</dbReference>
<dbReference type="InterPro" id="IPR004358">
    <property type="entry name" value="Sig_transdc_His_kin-like_C"/>
</dbReference>
<feature type="region of interest" description="Disordered" evidence="22">
    <location>
        <begin position="824"/>
        <end position="858"/>
    </location>
</feature>
<dbReference type="SUPFAM" id="SSF47384">
    <property type="entry name" value="Homodimeric domain of signal transducing histidine kinase"/>
    <property type="match status" value="1"/>
</dbReference>
<keyword evidence="10" id="KW-0547">Nucleotide-binding</keyword>
<evidence type="ECO:0000256" key="14">
    <source>
        <dbReference type="ARBA" id="ARBA00023012"/>
    </source>
</evidence>
<evidence type="ECO:0000256" key="1">
    <source>
        <dbReference type="ARBA" id="ARBA00000085"/>
    </source>
</evidence>
<comment type="function">
    <text evidence="16">May play the central regulatory role in sporulation. It may be an element of the effector pathway responsible for the activation of sporulation genes in response to nutritional stress. Spo0A may act in concert with spo0H (a sigma factor) to control the expression of some genes that are critical to the sporulation process.</text>
</comment>
<evidence type="ECO:0000256" key="15">
    <source>
        <dbReference type="ARBA" id="ARBA00023136"/>
    </source>
</evidence>
<feature type="transmembrane region" description="Helical" evidence="23">
    <location>
        <begin position="15"/>
        <end position="37"/>
    </location>
</feature>
<accession>A0A6I3SKT7</accession>
<dbReference type="PROSITE" id="PS50885">
    <property type="entry name" value="HAMP"/>
    <property type="match status" value="1"/>
</dbReference>
<organism evidence="27 28">
    <name type="scientific">Heliobacterium mobile</name>
    <name type="common">Heliobacillus mobilis</name>
    <dbReference type="NCBI Taxonomy" id="28064"/>
    <lineage>
        <taxon>Bacteria</taxon>
        <taxon>Bacillati</taxon>
        <taxon>Bacillota</taxon>
        <taxon>Clostridia</taxon>
        <taxon>Eubacteriales</taxon>
        <taxon>Heliobacteriaceae</taxon>
        <taxon>Heliobacterium</taxon>
    </lineage>
</organism>
<evidence type="ECO:0000256" key="21">
    <source>
        <dbReference type="SAM" id="Coils"/>
    </source>
</evidence>
<evidence type="ECO:0000256" key="7">
    <source>
        <dbReference type="ARBA" id="ARBA00022553"/>
    </source>
</evidence>
<dbReference type="InterPro" id="IPR011006">
    <property type="entry name" value="CheY-like_superfamily"/>
</dbReference>
<dbReference type="Pfam" id="PF00072">
    <property type="entry name" value="Response_reg"/>
    <property type="match status" value="1"/>
</dbReference>
<keyword evidence="28" id="KW-1185">Reference proteome</keyword>
<comment type="subcellular location">
    <subcellularLocation>
        <location evidence="2">Cell membrane</location>
        <topology evidence="2">Multi-pass membrane protein</topology>
    </subcellularLocation>
</comment>
<evidence type="ECO:0000256" key="6">
    <source>
        <dbReference type="ARBA" id="ARBA00022475"/>
    </source>
</evidence>
<dbReference type="SMART" id="SM00388">
    <property type="entry name" value="HisKA"/>
    <property type="match status" value="1"/>
</dbReference>
<dbReference type="SUPFAM" id="SSF52172">
    <property type="entry name" value="CheY-like"/>
    <property type="match status" value="2"/>
</dbReference>
<evidence type="ECO:0000256" key="9">
    <source>
        <dbReference type="ARBA" id="ARBA00022692"/>
    </source>
</evidence>
<dbReference type="InterPro" id="IPR005467">
    <property type="entry name" value="His_kinase_dom"/>
</dbReference>
<sequence length="999" mass="111849">MKRMRLPSLNITQKFILYLLLTSIIPLVGVGVTSYSISKTIIQEEVSNYTHELMNNQRDYMERMLDEVESLIANISSIEDIKAVVDDRHQSPDDYASLATQAKIGYILSGYTNLKGLVSIDIFSLGGAHYHVGDTLNVQTIRNDIKDKIYQQALESDKSVLWTGIEDNVNANSKQKKVITAAKVLKTFNRETMREMPIGLLLINYSVDTFYDHFIQTDFGEGAFMIIADSKDRILFHPEKDKIGSQINRSLLDVTSENRRSFTENIDGKDMFITYSRSEKQGWTLMSFIPIAKLTAKTSDIWNNTLFVLVLSIAFSVFFAYRFSKQNVTPIKHITHLFKEIREGTIDFQVRLPEGARDEIGELIRWFNTFLDSLAEKKRTEEELLRSMEQQTRLTAHLENLNRELVVAKEEAERSNQLKSEFVANMSHEIRTPMNAIIGMTGLLLETALSDQQRELAVVVKDSSHSLLTIINDILDFSKMEAGKMELELTQINVMTIVEGIGEMLASKADEKKLNLVTFVDPQVPILLLGDPVRLRQILLNLMGNALKFTDRGDVALRVHLVSQTEEKANIRFEVSDTGIGLSPEARVRLFQPFTQADGSTTRKYGGTGLGLSISKRLVEIMNGTIGVESEMGRGSTFWAEIPLAKEIPPERPASRANELRQLRVLIVSSNDSTCNTIRQYLQAWGINNDIANHLDEALRHLSHAAKKQIAYDVAIVEWSQLGADYISLVNQWQLSQETRSSQDDLGRLDPTSQQPGSSLESSLSRLDVAKMKLILLTGFNSRETGDQANHNGFHGYLTKPLKQSQLMDCIANLVLPDDNTALPEGTGGAEEKLGSTKGEPFFREEPRSERFSETKTSAPVEHLGEVQKPGKGILLAEDNKANQKLALMLLKKMGYAATAVSNGRAAVEACADGDYGLVLMDCQMPEMDGFEATRLIRMAELAANKHTPIIAMTANAMQGDRERCINAGMDDYISKPISPEKLKEILLRWNGREGSHGE</sequence>
<evidence type="ECO:0000259" key="26">
    <source>
        <dbReference type="PROSITE" id="PS50885"/>
    </source>
</evidence>
<evidence type="ECO:0000256" key="2">
    <source>
        <dbReference type="ARBA" id="ARBA00004651"/>
    </source>
</evidence>
<feature type="domain" description="Histidine kinase" evidence="24">
    <location>
        <begin position="425"/>
        <end position="646"/>
    </location>
</feature>
<dbReference type="FunFam" id="3.30.565.10:FF:000010">
    <property type="entry name" value="Sensor histidine kinase RcsC"/>
    <property type="match status" value="1"/>
</dbReference>
<dbReference type="Pfam" id="PF02743">
    <property type="entry name" value="dCache_1"/>
    <property type="match status" value="1"/>
</dbReference>
<evidence type="ECO:0000256" key="10">
    <source>
        <dbReference type="ARBA" id="ARBA00022741"/>
    </source>
</evidence>
<dbReference type="InterPro" id="IPR036097">
    <property type="entry name" value="HisK_dim/P_sf"/>
</dbReference>
<evidence type="ECO:0000256" key="20">
    <source>
        <dbReference type="PROSITE-ProRule" id="PRU00169"/>
    </source>
</evidence>
<dbReference type="Pfam" id="PF00672">
    <property type="entry name" value="HAMP"/>
    <property type="match status" value="1"/>
</dbReference>
<evidence type="ECO:0000256" key="23">
    <source>
        <dbReference type="SAM" id="Phobius"/>
    </source>
</evidence>
<evidence type="ECO:0000259" key="25">
    <source>
        <dbReference type="PROSITE" id="PS50110"/>
    </source>
</evidence>
<dbReference type="InterPro" id="IPR003594">
    <property type="entry name" value="HATPase_dom"/>
</dbReference>
<feature type="compositionally biased region" description="Basic and acidic residues" evidence="22">
    <location>
        <begin position="830"/>
        <end position="854"/>
    </location>
</feature>
<dbReference type="SMART" id="SM00448">
    <property type="entry name" value="REC"/>
    <property type="match status" value="2"/>
</dbReference>
<keyword evidence="14" id="KW-0902">Two-component regulatory system</keyword>
<feature type="domain" description="Response regulatory" evidence="25">
    <location>
        <begin position="873"/>
        <end position="991"/>
    </location>
</feature>
<dbReference type="PROSITE" id="PS50109">
    <property type="entry name" value="HIS_KIN"/>
    <property type="match status" value="1"/>
</dbReference>
<proteinExistence type="inferred from homology"/>
<feature type="compositionally biased region" description="Polar residues" evidence="22">
    <location>
        <begin position="751"/>
        <end position="762"/>
    </location>
</feature>
<evidence type="ECO:0000256" key="16">
    <source>
        <dbReference type="ARBA" id="ARBA00024867"/>
    </source>
</evidence>
<dbReference type="EMBL" id="WNKU01000010">
    <property type="protein sequence ID" value="MTV49396.1"/>
    <property type="molecule type" value="Genomic_DNA"/>
</dbReference>
<keyword evidence="21" id="KW-0175">Coiled coil</keyword>
<dbReference type="EC" id="2.7.13.3" evidence="4"/>
<feature type="domain" description="Response regulatory" evidence="25">
    <location>
        <begin position="664"/>
        <end position="815"/>
    </location>
</feature>
<dbReference type="CDD" id="cd00082">
    <property type="entry name" value="HisKA"/>
    <property type="match status" value="1"/>
</dbReference>
<dbReference type="SUPFAM" id="SSF158472">
    <property type="entry name" value="HAMP domain-like"/>
    <property type="match status" value="1"/>
</dbReference>
<evidence type="ECO:0000313" key="27">
    <source>
        <dbReference type="EMBL" id="MTV49396.1"/>
    </source>
</evidence>
<dbReference type="GO" id="GO:0005886">
    <property type="term" value="C:plasma membrane"/>
    <property type="evidence" value="ECO:0007669"/>
    <property type="project" value="UniProtKB-SubCell"/>
</dbReference>
<dbReference type="InterPro" id="IPR036890">
    <property type="entry name" value="HATPase_C_sf"/>
</dbReference>
<dbReference type="Gene3D" id="3.40.50.2300">
    <property type="match status" value="2"/>
</dbReference>
<dbReference type="Gene3D" id="6.10.340.10">
    <property type="match status" value="1"/>
</dbReference>
<dbReference type="InterPro" id="IPR033479">
    <property type="entry name" value="dCache_1"/>
</dbReference>
<dbReference type="CDD" id="cd16922">
    <property type="entry name" value="HATPase_EvgS-ArcB-TorS-like"/>
    <property type="match status" value="1"/>
</dbReference>
<comment type="caution">
    <text evidence="20">Lacks conserved residue(s) required for the propagation of feature annotation.</text>
</comment>
<evidence type="ECO:0000256" key="12">
    <source>
        <dbReference type="ARBA" id="ARBA00022840"/>
    </source>
</evidence>